<proteinExistence type="predicted"/>
<dbReference type="Proteomes" id="UP000607653">
    <property type="component" value="Unassembled WGS sequence"/>
</dbReference>
<evidence type="ECO:0000256" key="1">
    <source>
        <dbReference type="SAM" id="MobiDB-lite"/>
    </source>
</evidence>
<evidence type="ECO:0000313" key="2">
    <source>
        <dbReference type="EMBL" id="DAD29021.1"/>
    </source>
</evidence>
<name>A0A822YBY0_NELNU</name>
<gene>
    <name evidence="2" type="ORF">HUJ06_030489</name>
</gene>
<accession>A0A822YBY0</accession>
<sequence length="115" mass="12889">MLPVFQTFSIGREDAIPFSSSSSCCFYNSLPNGILCVLLHNTGKDRADWEARGPCDTTSGRRALLLLQASELESSSVAANLFMRPWVPLGDQTDEREHIDDGGQYQSEKHLNKWR</sequence>
<feature type="region of interest" description="Disordered" evidence="1">
    <location>
        <begin position="93"/>
        <end position="115"/>
    </location>
</feature>
<dbReference type="EMBL" id="DUZY01000002">
    <property type="protein sequence ID" value="DAD29021.1"/>
    <property type="molecule type" value="Genomic_DNA"/>
</dbReference>
<protein>
    <submittedName>
        <fullName evidence="2">Uncharacterized protein</fullName>
    </submittedName>
</protein>
<keyword evidence="3" id="KW-1185">Reference proteome</keyword>
<dbReference type="AlphaFoldDB" id="A0A822YBY0"/>
<reference evidence="2 3" key="1">
    <citation type="journal article" date="2020" name="Mol. Biol. Evol.">
        <title>Distinct Expression and Methylation Patterns for Genes with Different Fates following a Single Whole-Genome Duplication in Flowering Plants.</title>
        <authorList>
            <person name="Shi T."/>
            <person name="Rahmani R.S."/>
            <person name="Gugger P.F."/>
            <person name="Wang M."/>
            <person name="Li H."/>
            <person name="Zhang Y."/>
            <person name="Li Z."/>
            <person name="Wang Q."/>
            <person name="Van de Peer Y."/>
            <person name="Marchal K."/>
            <person name="Chen J."/>
        </authorList>
    </citation>
    <scope>NUCLEOTIDE SEQUENCE [LARGE SCALE GENOMIC DNA]</scope>
    <source>
        <tissue evidence="2">Leaf</tissue>
    </source>
</reference>
<comment type="caution">
    <text evidence="2">The sequence shown here is derived from an EMBL/GenBank/DDBJ whole genome shotgun (WGS) entry which is preliminary data.</text>
</comment>
<evidence type="ECO:0000313" key="3">
    <source>
        <dbReference type="Proteomes" id="UP000607653"/>
    </source>
</evidence>
<organism evidence="2 3">
    <name type="scientific">Nelumbo nucifera</name>
    <name type="common">Sacred lotus</name>
    <dbReference type="NCBI Taxonomy" id="4432"/>
    <lineage>
        <taxon>Eukaryota</taxon>
        <taxon>Viridiplantae</taxon>
        <taxon>Streptophyta</taxon>
        <taxon>Embryophyta</taxon>
        <taxon>Tracheophyta</taxon>
        <taxon>Spermatophyta</taxon>
        <taxon>Magnoliopsida</taxon>
        <taxon>Proteales</taxon>
        <taxon>Nelumbonaceae</taxon>
        <taxon>Nelumbo</taxon>
    </lineage>
</organism>